<dbReference type="GO" id="GO:0099621">
    <property type="term" value="F:undecaprenyl-phosphate 4-deoxy-4-formamido-L-arabinose transferase activity"/>
    <property type="evidence" value="ECO:0007669"/>
    <property type="project" value="UniProtKB-EC"/>
</dbReference>
<keyword evidence="3" id="KW-1185">Reference proteome</keyword>
<dbReference type="EMBL" id="CP087880">
    <property type="protein sequence ID" value="UGS39899.1"/>
    <property type="molecule type" value="Genomic_DNA"/>
</dbReference>
<protein>
    <submittedName>
        <fullName evidence="2">Undecaprenyl-phosphate 4-deoxy-4-formamido-L-arabinose transferase</fullName>
        <ecNumber evidence="2">2.4.2.53</ecNumber>
    </submittedName>
</protein>
<proteinExistence type="predicted"/>
<evidence type="ECO:0000259" key="1">
    <source>
        <dbReference type="Pfam" id="PF00535"/>
    </source>
</evidence>
<dbReference type="Proteomes" id="UP001199659">
    <property type="component" value="Chromosome"/>
</dbReference>
<dbReference type="CDD" id="cd00761">
    <property type="entry name" value="Glyco_tranf_GTA_type"/>
    <property type="match status" value="1"/>
</dbReference>
<dbReference type="InterPro" id="IPR001173">
    <property type="entry name" value="Glyco_trans_2-like"/>
</dbReference>
<organism evidence="2 3">
    <name type="scientific">Pseudocitrobacter corydidari</name>
    <dbReference type="NCBI Taxonomy" id="2891570"/>
    <lineage>
        <taxon>Bacteria</taxon>
        <taxon>Pseudomonadati</taxon>
        <taxon>Pseudomonadota</taxon>
        <taxon>Gammaproteobacteria</taxon>
        <taxon>Enterobacterales</taxon>
        <taxon>Enterobacteriaceae</taxon>
        <taxon>Pseudocitrobacter</taxon>
    </lineage>
</organism>
<keyword evidence="2" id="KW-0808">Transferase</keyword>
<name>A0ABY3S1Y8_9ENTR</name>
<evidence type="ECO:0000313" key="2">
    <source>
        <dbReference type="EMBL" id="UGS39899.1"/>
    </source>
</evidence>
<dbReference type="PANTHER" id="PTHR22916:SF3">
    <property type="entry name" value="UDP-GLCNAC:BETAGAL BETA-1,3-N-ACETYLGLUCOSAMINYLTRANSFERASE-LIKE PROTEIN 1"/>
    <property type="match status" value="1"/>
</dbReference>
<gene>
    <name evidence="2" type="primary">arnC_2</name>
    <name evidence="2" type="ORF">G163CM_05840</name>
</gene>
<keyword evidence="2" id="KW-0328">Glycosyltransferase</keyword>
<accession>A0ABY3S1Y8</accession>
<dbReference type="PANTHER" id="PTHR22916">
    <property type="entry name" value="GLYCOSYLTRANSFERASE"/>
    <property type="match status" value="1"/>
</dbReference>
<dbReference type="EC" id="2.4.2.53" evidence="2"/>
<evidence type="ECO:0000313" key="3">
    <source>
        <dbReference type="Proteomes" id="UP001199659"/>
    </source>
</evidence>
<reference evidence="2 3" key="1">
    <citation type="journal article" date="2022" name="Int. J. Syst. Evol. Microbiol.">
        <title>Pseudocitrobacter corydidari sp. nov., isolated from the Asian emerald cockroach Corydidarum magnifica.</title>
        <authorList>
            <person name="Guzman J."/>
            <person name="Poehlein A."/>
            <person name="Glaeser S.P."/>
            <person name="Schwengers O."/>
            <person name="Blom J."/>
            <person name="Hollensteiner J."/>
            <person name="Kampfer P."/>
            <person name="Vilcinskas A."/>
        </authorList>
    </citation>
    <scope>NUCLEOTIDE SEQUENCE [LARGE SCALE GENOMIC DNA]</scope>
    <source>
        <strain evidence="2">G163CM</strain>
    </source>
</reference>
<dbReference type="SUPFAM" id="SSF53448">
    <property type="entry name" value="Nucleotide-diphospho-sugar transferases"/>
    <property type="match status" value="1"/>
</dbReference>
<feature type="domain" description="Glycosyltransferase 2-like" evidence="1">
    <location>
        <begin position="6"/>
        <end position="131"/>
    </location>
</feature>
<dbReference type="Pfam" id="PF00535">
    <property type="entry name" value="Glycos_transf_2"/>
    <property type="match status" value="1"/>
</dbReference>
<sequence>MTMKFSVIIPLYNKEKYIASAIWSILDQTYQDFEIIVVDDGSTDKSVCVVENINDTRIKLIKQKNCGVSCARNTGINNAVGDYLLFLDGDDIYLPNALEHFSFLIEKFPDNGYYCSNYYRVRDGHKTPAIDVSRILGKKFEYGVVDNFFYIAAYHPGSFPCHASTFCIERKSLLISELTFPNGVTHTEDVYFCSLLAMKFRPVFSRECIHEYNLNTEANSRNTRPTNERFIIEELRKYVDTIPWLKHFLAKNIIHLLYNCLEFGDQVNFYKHKKEPMFSYGYMLSSYKIHFLVLKFLPFKLLRKLYLIKLGRKN</sequence>
<dbReference type="RefSeq" id="WP_231826865.1">
    <property type="nucleotide sequence ID" value="NZ_CP087880.1"/>
</dbReference>
<dbReference type="InterPro" id="IPR029044">
    <property type="entry name" value="Nucleotide-diphossugar_trans"/>
</dbReference>
<dbReference type="Gene3D" id="3.90.550.10">
    <property type="entry name" value="Spore Coat Polysaccharide Biosynthesis Protein SpsA, Chain A"/>
    <property type="match status" value="1"/>
</dbReference>